<keyword evidence="1" id="KW-1133">Transmembrane helix</keyword>
<evidence type="ECO:0000256" key="1">
    <source>
        <dbReference type="SAM" id="Phobius"/>
    </source>
</evidence>
<comment type="caution">
    <text evidence="2">The sequence shown here is derived from an EMBL/GenBank/DDBJ whole genome shotgun (WGS) entry which is preliminary data.</text>
</comment>
<keyword evidence="1" id="KW-0812">Transmembrane</keyword>
<accession>A0A6A0BAC9</accession>
<dbReference type="Proteomes" id="UP000480303">
    <property type="component" value="Unassembled WGS sequence"/>
</dbReference>
<organism evidence="2 3">
    <name type="scientific">Pseudolactococcus hodotermopsidis</name>
    <dbReference type="NCBI Taxonomy" id="2709157"/>
    <lineage>
        <taxon>Bacteria</taxon>
        <taxon>Bacillati</taxon>
        <taxon>Bacillota</taxon>
        <taxon>Bacilli</taxon>
        <taxon>Lactobacillales</taxon>
        <taxon>Streptococcaceae</taxon>
        <taxon>Pseudolactococcus</taxon>
    </lineage>
</organism>
<dbReference type="AlphaFoldDB" id="A0A6A0BAC9"/>
<dbReference type="EMBL" id="BLLI01000004">
    <property type="protein sequence ID" value="GFH41746.1"/>
    <property type="molecule type" value="Genomic_DNA"/>
</dbReference>
<reference evidence="2 3" key="1">
    <citation type="submission" date="2020-02" db="EMBL/GenBank/DDBJ databases">
        <title>Draft genome sequence of Lactococcus sp. Hs30E4-3.</title>
        <authorList>
            <person name="Noda S."/>
            <person name="Yuki M."/>
            <person name="Ohkuma M."/>
        </authorList>
    </citation>
    <scope>NUCLEOTIDE SEQUENCE [LARGE SCALE GENOMIC DNA]</scope>
    <source>
        <strain evidence="2 3">Hs30E4-3</strain>
    </source>
</reference>
<gene>
    <name evidence="2" type="ORF">Hs30E_02970</name>
</gene>
<evidence type="ECO:0000313" key="3">
    <source>
        <dbReference type="Proteomes" id="UP000480303"/>
    </source>
</evidence>
<sequence length="64" mass="6889">MKFIVVLFWSLLLSELGGFVIAKLNNTSFNVALSAIIGVFVVLCVFGIDKFGILPDPEAKSSAK</sequence>
<evidence type="ECO:0008006" key="4">
    <source>
        <dbReference type="Google" id="ProtNLM"/>
    </source>
</evidence>
<dbReference type="RefSeq" id="WP_172207457.1">
    <property type="nucleotide sequence ID" value="NZ_BLLI01000004.1"/>
</dbReference>
<feature type="transmembrane region" description="Helical" evidence="1">
    <location>
        <begin position="28"/>
        <end position="48"/>
    </location>
</feature>
<keyword evidence="1" id="KW-0472">Membrane</keyword>
<evidence type="ECO:0000313" key="2">
    <source>
        <dbReference type="EMBL" id="GFH41746.1"/>
    </source>
</evidence>
<dbReference type="Pfam" id="PF11151">
    <property type="entry name" value="DUF2929"/>
    <property type="match status" value="1"/>
</dbReference>
<proteinExistence type="predicted"/>
<keyword evidence="3" id="KW-1185">Reference proteome</keyword>
<protein>
    <recommendedName>
        <fullName evidence="4">DUF2929 domain-containing protein</fullName>
    </recommendedName>
</protein>
<name>A0A6A0BAC9_9LACT</name>
<dbReference type="InterPro" id="IPR021324">
    <property type="entry name" value="DUF2929"/>
</dbReference>